<protein>
    <recommendedName>
        <fullName evidence="17">Apolipophorin</fullName>
    </recommendedName>
</protein>
<evidence type="ECO:0000256" key="8">
    <source>
        <dbReference type="ARBA" id="ARBA00023157"/>
    </source>
</evidence>
<keyword evidence="6" id="KW-0445">Lipid transport</keyword>
<feature type="region of interest" description="Disordered" evidence="11">
    <location>
        <begin position="6302"/>
        <end position="6367"/>
    </location>
</feature>
<keyword evidence="5" id="KW-0758">Storage protein</keyword>
<dbReference type="SUPFAM" id="SSF48431">
    <property type="entry name" value="Lipovitellin-phosvitin complex, superhelical domain"/>
    <property type="match status" value="1"/>
</dbReference>
<dbReference type="KEGG" id="btab:109044421"/>
<dbReference type="GO" id="GO:0045735">
    <property type="term" value="F:nutrient reservoir activity"/>
    <property type="evidence" value="ECO:0007669"/>
    <property type="project" value="UniProtKB-KW"/>
</dbReference>
<dbReference type="GO" id="GO:0005319">
    <property type="term" value="F:lipid transporter activity"/>
    <property type="evidence" value="ECO:0007669"/>
    <property type="project" value="InterPro"/>
</dbReference>
<feature type="chain" id="PRO_5040236996" description="Apolipophorin" evidence="12">
    <location>
        <begin position="29"/>
        <end position="6367"/>
    </location>
</feature>
<evidence type="ECO:0000259" key="14">
    <source>
        <dbReference type="PROSITE" id="PS51233"/>
    </source>
</evidence>
<dbReference type="EMBL" id="OU963869">
    <property type="protein sequence ID" value="CAH0394425.1"/>
    <property type="molecule type" value="Genomic_DNA"/>
</dbReference>
<sequence length="6367" mass="720487">MNEWMKTRRMDCALGVALLLALTGLTAAYPTEQCAAYCRDSGKTRFDVGYHYTYNYNAETISKVGGIEELDSQSATLNISATVDIHVLTPCEYSLQVRRVRLNNVERSGFSAAIERSPLRFWSHDGAIKRICPPIGEPEWVLNIKRGILSVMQNSMEDLQEHTVKYETDILGTCQTYYDPLFSSESGFSVVKTKDLQKCSNHAVTRSENAIPLKKSITLLRGGYKCFQSFTASGWIQAAQCSETQLFQPFSNGDSGAKTVITSSLSFRERLDFDPSTPADKIGPFSTLKYQTTDPSLEVMDDESDESTVFSRMNNILQNLQKSFVNGISSDFPQYFNQLISELQQLDSASLENVISSSLDSDEIDHKILIEALTQVKTDESLAAIDNLYFSGHLSENEMDAVFSMMPYLKSPTLRTISTLTHLISNSALDKSRMMLPASSTIHSFCRNNFDCRQNEDIQLLMKWIEVPLGGSCSANSAQRQDEIIIALKAIGNAGFISNIEILKSCFESSDNAVKIRLAAIDALRRMDCNMVRSSKVLHIYSELKENPEVRIAAYLASMRCPSDFLFTLVKNTLLVENTNQVGSFVWTHLENLNKKHSPYQHLIRSIIAKSQLKNKFNTDARRFSRNYAGTTYFDSINVGSAVDANVVFSPESYLPRSLGLNLTVDVFGESVNLFDFGARLEGFESIVEGIFDPDGYYPDKNIRSMLENLKVQSSFEENEISELSDTFMSSRTLLKSPQGLIYSRVLGNEVYLKQFDSVKEVINLSDEFDDILRKLLQSQVDFSKSTRFLDLSYECPTSIGLPLKLKINGTAALKFQSSVQSSLENFFKPNSAAYIKLFFNPSAVVQINGEITMDAVVDSVGLYSSSELHTNSYLDLEIDFDSGKVLDVKLNFPRQESDIFSVSSKLFTMENGVKTEVDGITEDSEEWEYCTPDKLSKAVGFQACSKLRYANASQFDNAPYFPLTGPFEFSTQLQKFDNFTAYHLKYQNQRSDVSPSANGAVIFFDTPGSKVERQFEVSYFVDSNDGLIRFNAQAEYHNTSLAVLDCSLARKSGAESAQQNYDFNWDVKLLEFPHIHGKGNMYYQVGGKYVGSSVELHGITNKPLSANVNLALLDFTKNFVFNVASGEDNILNIGGNLKTLPSRVDSKFSLTYSLPGKRSENIRVSYLWANVMKSVSWKDKMQLSVKSSEFPAYNSKIVWTLIRGQNFFDMNTTLGIGGSDWQSRQLYRNWRTAAGHVYFTVEASLANPSKNLDYSLELDYQMKAKQVDLKFLAQLNELQKISLDASYDKKSTFDRNFDLTVLSPWNKGALSASLVSQNLGQSSDKEEISPQTGSVIPDYMTLYVKGNWTTGNSKTQHLQIDGGYKSLLFNKVLGENYHTFYLTIKLPEAVSDRNPLNFKYSIDTFKQPRYVKLDASFKDYGASYTLISRSQGDLSIKFHLQTPFKKYTGEIKGDSLDDESHLVMDLNLSKCIHFEFNQKNASGKQEIDGKLFWDYNGNRNKTIGIYLYNSEAEKIGKLYLEQLFMGLKMKLTSEKQENSLQHNFLFSTSWGESEQNISGELKLDGHLLDHKFQHLNSDLGKNTTRQELTLSTSIVTPVKNFELQWIDLIHVKEISEESFVADSSFFWTLTSTKVSLSWHEMSDPLLEGQGLDYFGSERLGPQYFTRPDSAHNDNSPSAWIERKLGAKVETIFSNHKTAANFLYFNDYSDLTAVDVSFNYTSDDNGLKTSLDSTYNYAMPLLHMDLSKNQTESRLNFKFTSPTKALTSFTSNLVMASSLNYAIFETKWEPNKNITFWYSIDLPNYIGTEFMSPFKNYKLFTFQFKSKDSTDILTTTSRREAEITAQFNDQKAAASFLGKSRDSGFDGSLMLLCPTKLDTLHIFISHDWDDVKFSEKFSVKSGSSKQTVVEASIDFRFQDYADFAVKTDFATTNSVLLLEIVNKFESQGMNCSLNGKWNKEHILLKLNGEYINEIDETLVQCQFSMSGSPFRKDYDIMFQHSHNDLKYDSLIILPFGMKLEHSLLLQNSLNWKNSILMKSSSKSLSIANEQNYNTSWFGHSMIAEISGQRSSLDVNLHFDDDDSTLKNCSLLVITPWSHPINAKYNFFKAFKTVVLDSGEKSLLFSDHSLTLQYQNNKEISVKASGHAATALNFVYDVVFSSPYHNNSHVTVKCDWAQPLKVAWAVFRHNQHVYETRFAYLRQGLVMNSSLTFSQDSTQISVSQLNFNLASSNMHAELFTMFRNKKYNILFESQLQENKCKAQLVLNSPFDQWKKLIISLDYDTSKNVKMAVVNYEKNADSASLSATFMQTWSSMKASAALSTNFLGKTQIYSLAGECDYLSSDDLTASLNYIHNDETSKFSGKWRNKRDEKAAQLEVTSPYKGFRVMSGSFSLLNQTQDLSLDFSVGINEFKLTSGMQIDARKQNYSSFFTLSGLPNSKDFSTSFHFLKDDSYLFTADAASGGNFVKMQGSLIQTGIQSQLMMNVNSSIKNYEHSYLTVALRYPYPNSTEHHVQAELFLSNNLCTFNAEYNPNNKGFREGRFNVSFPKSWKIVDMSGLYNISQFLEDQLSAEMYLQVGESVNKFSFSGSANQAALQTFLDLPILKRNLINANMTRFADASENNYQFFFNMMDDSMTEIYFNSSVKISQTELLLTCTSSFSEFQTVLLHSNLQEKVPFVSFKRNNNSVDVILVHNGFNSVNFSMKIRDQFLGNWDASGDLSTDKLKLTEKSLIFIVEKENAVCLKLDSHFNLSRSKPALMLHLFLFESLSSRLDVNFNFENLPSVSFSFSFNNETKLVLKAETNSDLTGGKFHFKCTTNLLPHPHQNTTFDLWVTPKGDVTTFTYTRVNQKTSKTRSGFFAFSLLRSVILIENPRSSETLKFHLDYNFKGVNKSISLHARNGTKFLDLDGSVLTGPSSFDLKLLRVSDKKRSTLNAKCNVSEGMDLLFSFAANSTDLFKLKVFVDSFSKVDAVFSTSLSLLKSLPSLVELNYDLTQQKKVFVVSAKHKGSSHVINTMIDKGDFDGHLALNVSSPLLPGVRKISFASNYNFSDFSKVELNSVMAADSLKGNFSLKSNLESTLFISILAVSSVKNHKSFPMGIDLSADFSIDNKTVTLSVSNPGQNVKDDYAAHLYFQNLTAENRLIWKRNDEMRFMTSLSYDFSSKREFAFSQKKNLEPLQELNFNLTKVQNGSVSLTNIWHITSFELSYDLLKIDSINLEMNYLSQKFNCQVSSSSFFAHSSLDSSLSFLWNNTGTDSAVSLQEPFKLKSRTQLSFDVKKSFVRSVLSISEMDYFNLSYSHNLIGPEEFGMSDVIDLLLYQGTGGPGLVKSEIALSEKFWSTDLKVDAELRVNQITADLDSDLLGSSLKFNVNMGGEPKIVGALTFNYNESLNRFASIIHYQSEYNHKFSIQVNSTGAQPSKEIYSSFSWDDDVLFLNFTFDLNIDRSTINAAVKSSHFQDMSVMLNYDIRSESKLARLATKVGSSVYVLKAQSTSTPTNQTLQLRFKSPIEGYSLLLLSAELSSFVDGTLVREKFGTSLVKETFETKIDASFEVDSDPENPKFSVLVSGNNILEWNGKVRNWLISLRSERIPVMNIAIKISKWKPEAELETKKNVLMQLKGSPESMNLLIDFPDVSKSIKVNYLLAFNKTQKSMNFNFLRGKEKMFTMTGLVNFDKVGVTSFEVKGYCHPIGTYEYSGIYKNRGKQSIILTLKHNEQVNEIEGHFRYTIRSSYFDLEFESSLNNQRHMHVKGSYDFNDPSVKSASLYISWNNHELKAKFGGRVTAKVVSAEMLILSTIKAVENINVKFELTSPSSKENNISLAAHVNDADYKLNCNVLIEKFNVTGNLNVIFPSFILKDLKYEVSLQEQTFRMKIGHSGEELTSVMLAYDLTSQELLYLTFDAYQQILPFSSGYYSGGIVVGPQAGTGFAYLSKRQSKNNVDLLEEGDSYFAIQGRISRQSKALNVTLKYGNETDEIILNYINPDFSQSIWQRRLFVEVKLPSLSQNATKIDFSLSGSPISPENDSLRWDLDLESPFKFLSKLSNHLHFGISPTSRKFNFLLKLSGDIVEKDNIIRLDFDFDSVTKSIDLLILEEFSCFEVPTIKFNGSCKYDLWKELKMNSNITINELLYSYEGSCKLDNEFHATVTSETPSHVLTLKFGGHSIETDTSSLKMFYVVTPSYQLTYTSDFTINSLNKFLSISLPGYELTATFSGLTSASLKHIFDYSFFTPTHKYLGSFNLVDNSFKVQLSSKEPLNISECSHYNDSSSSCSIANLKVGLLSVSFDEASSQYSFEASMTESEDMFEAPPKIKHLTGLSVNVTNSDEEVSLKSRVNFKRIRNKPVEIVFKKNWDTLQITVLDEVSLELHLRKHRKRPETELSWGSFNLQVFNVSHKLDWACFPAVERFHLNVKFEFYPHAQPTKILKMSLLIKNNSTHKVGTSGKFSFSKENTNVIVNYNNGYINIESSSKLGQIAFSSFIENHSDKIFFVALFNIDENKHMVSFMHQKSLPLDSWSTIVSPLLPVEMLKISLKSENLTILFNVITKNSTVKPDLFVKFGVVPQKGSAFLYYKNLLFSPLSSVTVDCECILEENSIRKLYLSSFVLYKNLPSEVVAAYASNGNQIVSSLNVQVPYQNLKDFQFSISLPLILTSHYNASFVLNVDKAMISSGSLILTHRINNDTTDYSADVDFWSSSHKSKTVLQITRQKDSLSHFAFSSNYKKTLVAVRYKKNTTGEPTEQTFTVFWNMQKILDAKLGTNFNRDAFLLDSEMQIMLMSYVQKYAAKIQFLNKDEKKVALWLQHPSLNEGMGFTFAHRYDSIFNNTLLVHVDMPFINSFPVLSLNISNRIDVLQQSANVNYYARYNNSSVQFLVTGASNYPWYSFSLDALLDDSPLGGLVLAKSVSGLSFALTTPKEISDSLFIDYSPKESMLSVVTNSVHLLKLSYAIELPNLEPATWYNKPFLIQVTALNPMQPVHFRLSQTIILDFYETTLLVRYHPDTQDRLTGIGFTYSKTDSYRNLEVEMFDKQLQLIKEGRDDMLDYTAKFSLDNENAFGVRVMKGKPEEFSQNVGLLTLYLPGKVLSFSAFKSLPDDNGLDESSLGVAVASNDKKIALKYTTSTEEYSSTNELSFSHFALSHEVAIRIHCSPIVKRMQVIYSEDVADMFTAELQTFDFEENGTNESSSSLIILHSATNLLFSVKLYSQENIWENKVGATISYHSLLTDSTRVFQIIREFNKTSSEMDLTVKSNLNQLKIGGGILADGFIAKVQTNHKEPLVFKMSTVNKREKQMELHYGDLRACRVYVGMPNNKKIVAEASTKLFDSEETDALFMLQLNSSRLLWGKILVPSVTLSAAKDIFEEYSDLPVVVEHIYLGFLELGQENFLAPFTVIPAKFADFLELLLLKTTHESRQVGESFEKVGKIGAVLLDTNQFYCKDIYNGLKSYVAVLEEEFSGFFKLVVEVVSSLKFAANEFVLSIRQGFVLSHSRMSAVIEDIKDVSLSLKLVSMNLWNDIMRVNFNTRNFLESLVISLRHQLVIFERTVIYQIQILEEIVEQILLRFENYILTRGIVLQTYYDHFDESILQLEDKINGNLDALKDDLFRMEESQYLILLIERNYPWLSQNHLGNLIKKLKYFMDMITELVVEDLKSNFGEYINSIQTSMLTTIDRLENYINYPVFKNSFDFINRVYQKLVWLRKYHAISLKMQENVRRLVQTINSYANELEVALNPSAENSEEESEELNTVVNMDSNSIEFSQELPIDWDGFDTKPHFEQLQQTQNQDTASVELNSFNTHRHQILSGLYYGLMNIAADNASFSSLVPPFQAKGLLIGSQYFITFDGKVYNFSSTDCRYILAGDFKQNRAFITVNYVNQDGVPAKKSISVMSHGTEIEINHLDRRVYVNGNVTELPFASRSITVTLDEPNRIVAKTVNGFIVDCNFYNDICSIQINGWMFGKTGGLLGTYDNEPANDFTLPNGTVVEQASVFARSWALRNCQNMTSELIPKSEHVAKSEVSKTIANCEFYFRSKISPFRSCFPKVNPEPFAELCNLGLRHPSFCSAAAAYLASCNMKSILNLPAECAYNESYSDSAEKSGVKIADATFVVEDHSCILGSELEYISSMLSNVFHTEYDLVNIAVVGFSGNAFPEPRIRTMNGKMWTQNTNLVKKTLSSDRRFWSDSPTTNAAIIDALKYSTNLQWHVNASRTVILILCQDLFTDYLELLPELTEKRINLQVIRMENTGSTKSTTQSSRISIPFHLIKTSDSYARTVMRSYLAAAYDSSSTRSVQSYHPWAKFEQDLDSFSEDSLSNEAASEESRLQNTPQVRSSSSTSISLSSPRPSIIRKATTEPPITTINLEDYDSDYSNYSNE</sequence>
<evidence type="ECO:0000256" key="9">
    <source>
        <dbReference type="ARBA" id="ARBA00023180"/>
    </source>
</evidence>
<dbReference type="PROSITE" id="PS51233">
    <property type="entry name" value="VWFD"/>
    <property type="match status" value="1"/>
</dbReference>
<dbReference type="InterPro" id="IPR015816">
    <property type="entry name" value="Vitellinogen_b-sht_N"/>
</dbReference>
<dbReference type="Gene3D" id="2.20.80.10">
    <property type="entry name" value="Lipovitellin-phosvitin complex, chain A, domain 4"/>
    <property type="match status" value="1"/>
</dbReference>
<dbReference type="Pfam" id="PF00094">
    <property type="entry name" value="VWD"/>
    <property type="match status" value="1"/>
</dbReference>
<evidence type="ECO:0000313" key="16">
    <source>
        <dbReference type="Proteomes" id="UP001152759"/>
    </source>
</evidence>
<dbReference type="Pfam" id="PF09172">
    <property type="entry name" value="Vit_open_b-sht"/>
    <property type="match status" value="1"/>
</dbReference>
<evidence type="ECO:0000256" key="2">
    <source>
        <dbReference type="ARBA" id="ARBA00022448"/>
    </source>
</evidence>
<evidence type="ECO:0000259" key="13">
    <source>
        <dbReference type="PROSITE" id="PS51211"/>
    </source>
</evidence>
<dbReference type="PANTHER" id="PTHR23345">
    <property type="entry name" value="VITELLOGENIN-RELATED"/>
    <property type="match status" value="1"/>
</dbReference>
<feature type="domain" description="VWFD" evidence="14">
    <location>
        <begin position="5824"/>
        <end position="5999"/>
    </location>
</feature>
<keyword evidence="7" id="KW-0446">Lipid-binding</keyword>
<evidence type="ECO:0000256" key="12">
    <source>
        <dbReference type="SAM" id="SignalP"/>
    </source>
</evidence>
<keyword evidence="8" id="KW-1015">Disulfide bond</keyword>
<comment type="caution">
    <text evidence="10">Lacks conserved residue(s) required for the propagation of feature annotation.</text>
</comment>
<dbReference type="GO" id="GO:0005576">
    <property type="term" value="C:extracellular region"/>
    <property type="evidence" value="ECO:0007669"/>
    <property type="project" value="UniProtKB-SubCell"/>
</dbReference>
<keyword evidence="9" id="KW-0325">Glycoprotein</keyword>
<dbReference type="SMART" id="SM01169">
    <property type="entry name" value="DUF1943"/>
    <property type="match status" value="1"/>
</dbReference>
<dbReference type="SMART" id="SM00216">
    <property type="entry name" value="VWD"/>
    <property type="match status" value="1"/>
</dbReference>
<evidence type="ECO:0000313" key="15">
    <source>
        <dbReference type="EMBL" id="CAH0394425.1"/>
    </source>
</evidence>
<gene>
    <name evidence="15" type="ORF">BEMITA_LOCUS12723</name>
</gene>
<dbReference type="InterPro" id="IPR015817">
    <property type="entry name" value="Vitellinogen_open_b-sht_sub1"/>
</dbReference>
<evidence type="ECO:0008006" key="17">
    <source>
        <dbReference type="Google" id="ProtNLM"/>
    </source>
</evidence>
<evidence type="ECO:0000256" key="6">
    <source>
        <dbReference type="ARBA" id="ARBA00023055"/>
    </source>
</evidence>
<dbReference type="Gene3D" id="2.30.230.10">
    <property type="entry name" value="Lipovitellin, beta-sheet shell regions, chain A"/>
    <property type="match status" value="1"/>
</dbReference>
<evidence type="ECO:0000256" key="4">
    <source>
        <dbReference type="ARBA" id="ARBA00022729"/>
    </source>
</evidence>
<reference evidence="15" key="1">
    <citation type="submission" date="2021-12" db="EMBL/GenBank/DDBJ databases">
        <authorList>
            <person name="King R."/>
        </authorList>
    </citation>
    <scope>NUCLEOTIDE SEQUENCE</scope>
</reference>
<dbReference type="Gene3D" id="1.25.10.20">
    <property type="entry name" value="Vitellinogen, superhelical"/>
    <property type="match status" value="1"/>
</dbReference>
<dbReference type="GO" id="GO:0008289">
    <property type="term" value="F:lipid binding"/>
    <property type="evidence" value="ECO:0007669"/>
    <property type="project" value="UniProtKB-KW"/>
</dbReference>
<dbReference type="InterPro" id="IPR015255">
    <property type="entry name" value="Vitellinogen_open_b-sht"/>
</dbReference>
<dbReference type="Gene3D" id="2.20.50.20">
    <property type="entry name" value="Lipovitellin. Chain A, domain 3"/>
    <property type="match status" value="1"/>
</dbReference>
<feature type="signal peptide" evidence="12">
    <location>
        <begin position="1"/>
        <end position="28"/>
    </location>
</feature>
<evidence type="ECO:0000256" key="11">
    <source>
        <dbReference type="SAM" id="MobiDB-lite"/>
    </source>
</evidence>
<dbReference type="Proteomes" id="UP001152759">
    <property type="component" value="Chromosome 8"/>
</dbReference>
<dbReference type="InterPro" id="IPR009454">
    <property type="entry name" value="Lipid_transpt_open_b-sht"/>
</dbReference>
<dbReference type="InterPro" id="IPR001846">
    <property type="entry name" value="VWF_type-D"/>
</dbReference>
<dbReference type="SMART" id="SM00638">
    <property type="entry name" value="LPD_N"/>
    <property type="match status" value="1"/>
</dbReference>
<accession>A0A9P0ALI1</accession>
<evidence type="ECO:0000256" key="1">
    <source>
        <dbReference type="ARBA" id="ARBA00004613"/>
    </source>
</evidence>
<name>A0A9P0ALI1_BEMTA</name>
<feature type="domain" description="Vitellogenin" evidence="13">
    <location>
        <begin position="46"/>
        <end position="659"/>
    </location>
</feature>
<dbReference type="Pfam" id="PF01347">
    <property type="entry name" value="Vitellogenin_N"/>
    <property type="match status" value="1"/>
</dbReference>
<keyword evidence="4 12" id="KW-0732">Signal</keyword>
<organism evidence="15 16">
    <name type="scientific">Bemisia tabaci</name>
    <name type="common">Sweetpotato whitefly</name>
    <name type="synonym">Aleurodes tabaci</name>
    <dbReference type="NCBI Taxonomy" id="7038"/>
    <lineage>
        <taxon>Eukaryota</taxon>
        <taxon>Metazoa</taxon>
        <taxon>Ecdysozoa</taxon>
        <taxon>Arthropoda</taxon>
        <taxon>Hexapoda</taxon>
        <taxon>Insecta</taxon>
        <taxon>Pterygota</taxon>
        <taxon>Neoptera</taxon>
        <taxon>Paraneoptera</taxon>
        <taxon>Hemiptera</taxon>
        <taxon>Sternorrhyncha</taxon>
        <taxon>Aleyrodoidea</taxon>
        <taxon>Aleyrodidae</taxon>
        <taxon>Aleyrodinae</taxon>
        <taxon>Bemisia</taxon>
    </lineage>
</organism>
<dbReference type="FunFam" id="2.20.50.20:FF:000007">
    <property type="entry name" value="von Willebrand factor type D domaincontaining protein"/>
    <property type="match status" value="1"/>
</dbReference>
<dbReference type="InterPro" id="IPR001747">
    <property type="entry name" value="Vitellogenin_N"/>
</dbReference>
<dbReference type="PANTHER" id="PTHR23345:SF15">
    <property type="entry name" value="VITELLOGENIN 1-RELATED"/>
    <property type="match status" value="1"/>
</dbReference>
<dbReference type="Pfam" id="PF06448">
    <property type="entry name" value="DUF1081"/>
    <property type="match status" value="1"/>
</dbReference>
<evidence type="ECO:0000256" key="5">
    <source>
        <dbReference type="ARBA" id="ARBA00022761"/>
    </source>
</evidence>
<evidence type="ECO:0000256" key="10">
    <source>
        <dbReference type="PROSITE-ProRule" id="PRU00557"/>
    </source>
</evidence>
<dbReference type="InterPro" id="IPR050733">
    <property type="entry name" value="Vitellogenin/Apolipophorin"/>
</dbReference>
<evidence type="ECO:0000256" key="3">
    <source>
        <dbReference type="ARBA" id="ARBA00022525"/>
    </source>
</evidence>
<feature type="compositionally biased region" description="Low complexity" evidence="11">
    <location>
        <begin position="6323"/>
        <end position="6341"/>
    </location>
</feature>
<comment type="subcellular location">
    <subcellularLocation>
        <location evidence="1">Secreted</location>
    </subcellularLocation>
</comment>
<keyword evidence="3" id="KW-0964">Secreted</keyword>
<dbReference type="SUPFAM" id="SSF56968">
    <property type="entry name" value="Lipovitellin-phosvitin complex, beta-sheet shell regions"/>
    <property type="match status" value="2"/>
</dbReference>
<keyword evidence="2" id="KW-0813">Transport</keyword>
<evidence type="ECO:0000256" key="7">
    <source>
        <dbReference type="ARBA" id="ARBA00023121"/>
    </source>
</evidence>
<keyword evidence="16" id="KW-1185">Reference proteome</keyword>
<dbReference type="PROSITE" id="PS51211">
    <property type="entry name" value="VITELLOGENIN"/>
    <property type="match status" value="1"/>
</dbReference>
<dbReference type="InterPro" id="IPR015819">
    <property type="entry name" value="Lipid_transp_b-sht_shell"/>
</dbReference>
<dbReference type="InterPro" id="IPR011030">
    <property type="entry name" value="Lipovitellin_superhlx_dom"/>
</dbReference>
<proteinExistence type="predicted"/>